<evidence type="ECO:0000259" key="15">
    <source>
        <dbReference type="PROSITE" id="PS51377"/>
    </source>
</evidence>
<dbReference type="SMART" id="SM00750">
    <property type="entry name" value="KIND"/>
    <property type="match status" value="1"/>
</dbReference>
<dbReference type="PROSITE" id="PS51377">
    <property type="entry name" value="KIND"/>
    <property type="match status" value="1"/>
</dbReference>
<feature type="domain" description="KIND" evidence="15">
    <location>
        <begin position="45"/>
        <end position="240"/>
    </location>
</feature>
<dbReference type="Gene3D" id="1.10.510.10">
    <property type="entry name" value="Transferase(Phosphotransferase) domain 1"/>
    <property type="match status" value="1"/>
</dbReference>
<dbReference type="GO" id="GO:0005886">
    <property type="term" value="C:plasma membrane"/>
    <property type="evidence" value="ECO:0007669"/>
    <property type="project" value="UniProtKB-SubCell"/>
</dbReference>
<dbReference type="STRING" id="67767.A0A0J7L484"/>
<dbReference type="GO" id="GO:0051295">
    <property type="term" value="P:establishment of meiotic spindle localization"/>
    <property type="evidence" value="ECO:0007669"/>
    <property type="project" value="TreeGrafter"/>
</dbReference>
<dbReference type="GO" id="GO:0015031">
    <property type="term" value="P:protein transport"/>
    <property type="evidence" value="ECO:0007669"/>
    <property type="project" value="UniProtKB-KW"/>
</dbReference>
<evidence type="ECO:0000256" key="11">
    <source>
        <dbReference type="ARBA" id="ARBA00023203"/>
    </source>
</evidence>
<dbReference type="GO" id="GO:0003779">
    <property type="term" value="F:actin binding"/>
    <property type="evidence" value="ECO:0007669"/>
    <property type="project" value="UniProtKB-KW"/>
</dbReference>
<evidence type="ECO:0000256" key="6">
    <source>
        <dbReference type="ARBA" id="ARBA00022475"/>
    </source>
</evidence>
<dbReference type="GO" id="GO:0030659">
    <property type="term" value="C:cytoplasmic vesicle membrane"/>
    <property type="evidence" value="ECO:0007669"/>
    <property type="project" value="UniProtKB-SubCell"/>
</dbReference>
<dbReference type="GO" id="GO:0005856">
    <property type="term" value="C:cytoskeleton"/>
    <property type="evidence" value="ECO:0007669"/>
    <property type="project" value="UniProtKB-SubCell"/>
</dbReference>
<evidence type="ECO:0000256" key="14">
    <source>
        <dbReference type="SAM" id="MobiDB-lite"/>
    </source>
</evidence>
<dbReference type="InterPro" id="IPR029901">
    <property type="entry name" value="Spire"/>
</dbReference>
<comment type="similarity">
    <text evidence="4">Belongs to the spire family.</text>
</comment>
<evidence type="ECO:0000256" key="4">
    <source>
        <dbReference type="ARBA" id="ARBA00010956"/>
    </source>
</evidence>
<evidence type="ECO:0000256" key="5">
    <source>
        <dbReference type="ARBA" id="ARBA00022448"/>
    </source>
</evidence>
<comment type="caution">
    <text evidence="16">The sequence shown here is derived from an EMBL/GenBank/DDBJ whole genome shotgun (WGS) entry which is preliminary data.</text>
</comment>
<accession>A0A0J7L484</accession>
<keyword evidence="11" id="KW-0009">Actin-binding</keyword>
<dbReference type="PANTHER" id="PTHR21345">
    <property type="entry name" value="SPIRE"/>
    <property type="match status" value="1"/>
</dbReference>
<evidence type="ECO:0000313" key="17">
    <source>
        <dbReference type="Proteomes" id="UP000036403"/>
    </source>
</evidence>
<name>A0A0J7L484_LASNI</name>
<keyword evidence="17" id="KW-1185">Reference proteome</keyword>
<evidence type="ECO:0000256" key="1">
    <source>
        <dbReference type="ARBA" id="ARBA00004180"/>
    </source>
</evidence>
<keyword evidence="9" id="KW-0653">Protein transport</keyword>
<dbReference type="GO" id="GO:0030041">
    <property type="term" value="P:actin filament polymerization"/>
    <property type="evidence" value="ECO:0007669"/>
    <property type="project" value="TreeGrafter"/>
</dbReference>
<evidence type="ECO:0000256" key="10">
    <source>
        <dbReference type="ARBA" id="ARBA00023136"/>
    </source>
</evidence>
<dbReference type="AlphaFoldDB" id="A0A0J7L484"/>
<gene>
    <name evidence="16" type="ORF">RF55_2212</name>
</gene>
<feature type="region of interest" description="Disordered" evidence="14">
    <location>
        <begin position="159"/>
        <end position="186"/>
    </location>
</feature>
<dbReference type="GO" id="GO:0005938">
    <property type="term" value="C:cell cortex"/>
    <property type="evidence" value="ECO:0007669"/>
    <property type="project" value="TreeGrafter"/>
</dbReference>
<evidence type="ECO:0000256" key="13">
    <source>
        <dbReference type="ARBA" id="ARBA00023329"/>
    </source>
</evidence>
<proteinExistence type="inferred from homology"/>
<keyword evidence="8" id="KW-0677">Repeat</keyword>
<dbReference type="CDD" id="cd22068">
    <property type="entry name" value="WH2_DmSpire_r3-like"/>
    <property type="match status" value="1"/>
</dbReference>
<dbReference type="GO" id="GO:0036089">
    <property type="term" value="P:cleavage furrow formation"/>
    <property type="evidence" value="ECO:0007669"/>
    <property type="project" value="TreeGrafter"/>
</dbReference>
<evidence type="ECO:0000256" key="9">
    <source>
        <dbReference type="ARBA" id="ARBA00022927"/>
    </source>
</evidence>
<keyword evidence="7" id="KW-0963">Cytoplasm</keyword>
<dbReference type="EMBL" id="LBMM01000805">
    <property type="protein sequence ID" value="KMQ97446.1"/>
    <property type="molecule type" value="Genomic_DNA"/>
</dbReference>
<feature type="compositionally biased region" description="Acidic residues" evidence="14">
    <location>
        <begin position="170"/>
        <end position="186"/>
    </location>
</feature>
<keyword evidence="13" id="KW-0968">Cytoplasmic vesicle</keyword>
<dbReference type="GO" id="GO:0008017">
    <property type="term" value="F:microtubule binding"/>
    <property type="evidence" value="ECO:0007669"/>
    <property type="project" value="TreeGrafter"/>
</dbReference>
<keyword evidence="12" id="KW-0206">Cytoskeleton</keyword>
<dbReference type="GO" id="GO:0045010">
    <property type="term" value="P:actin nucleation"/>
    <property type="evidence" value="ECO:0007669"/>
    <property type="project" value="InterPro"/>
</dbReference>
<dbReference type="PANTHER" id="PTHR21345:SF3">
    <property type="entry name" value="PROTEIN SPIRE"/>
    <property type="match status" value="1"/>
</dbReference>
<dbReference type="GO" id="GO:0040038">
    <property type="term" value="P:polar body extrusion after meiotic divisions"/>
    <property type="evidence" value="ECO:0007669"/>
    <property type="project" value="TreeGrafter"/>
</dbReference>
<organism evidence="16 17">
    <name type="scientific">Lasius niger</name>
    <name type="common">Black garden ant</name>
    <dbReference type="NCBI Taxonomy" id="67767"/>
    <lineage>
        <taxon>Eukaryota</taxon>
        <taxon>Metazoa</taxon>
        <taxon>Ecdysozoa</taxon>
        <taxon>Arthropoda</taxon>
        <taxon>Hexapoda</taxon>
        <taxon>Insecta</taxon>
        <taxon>Pterygota</taxon>
        <taxon>Neoptera</taxon>
        <taxon>Endopterygota</taxon>
        <taxon>Hymenoptera</taxon>
        <taxon>Apocrita</taxon>
        <taxon>Aculeata</taxon>
        <taxon>Formicoidea</taxon>
        <taxon>Formicidae</taxon>
        <taxon>Formicinae</taxon>
        <taxon>Lasius</taxon>
        <taxon>Lasius</taxon>
    </lineage>
</organism>
<keyword evidence="10" id="KW-0472">Membrane</keyword>
<protein>
    <submittedName>
        <fullName evidence="16">Protein spire</fullName>
    </submittedName>
</protein>
<comment type="subcellular location">
    <subcellularLocation>
        <location evidence="3">Cell membrane</location>
        <topology evidence="3">Peripheral membrane protein</topology>
        <orientation evidence="3">Cytoplasmic side</orientation>
    </subcellularLocation>
    <subcellularLocation>
        <location evidence="2">Cytoplasm</location>
        <location evidence="2">Cytoskeleton</location>
    </subcellularLocation>
    <subcellularLocation>
        <location evidence="1">Cytoplasmic vesicle membrane</location>
        <topology evidence="1">Peripheral membrane protein</topology>
        <orientation evidence="1">Cytoplasmic side</orientation>
    </subcellularLocation>
</comment>
<dbReference type="Pfam" id="PF16474">
    <property type="entry name" value="KIND"/>
    <property type="match status" value="1"/>
</dbReference>
<keyword evidence="6" id="KW-1003">Cell membrane</keyword>
<reference evidence="16 17" key="1">
    <citation type="submission" date="2015-04" db="EMBL/GenBank/DDBJ databases">
        <title>Lasius niger genome sequencing.</title>
        <authorList>
            <person name="Konorov E.A."/>
            <person name="Nikitin M.A."/>
            <person name="Kirill M.V."/>
            <person name="Chang P."/>
        </authorList>
    </citation>
    <scope>NUCLEOTIDE SEQUENCE [LARGE SCALE GENOMIC DNA]</scope>
    <source>
        <tissue evidence="16">Whole</tissue>
    </source>
</reference>
<dbReference type="GO" id="GO:0048193">
    <property type="term" value="P:Golgi vesicle transport"/>
    <property type="evidence" value="ECO:0007669"/>
    <property type="project" value="TreeGrafter"/>
</dbReference>
<evidence type="ECO:0000313" key="16">
    <source>
        <dbReference type="EMBL" id="KMQ97446.1"/>
    </source>
</evidence>
<dbReference type="GO" id="GO:0051639">
    <property type="term" value="P:actin filament network formation"/>
    <property type="evidence" value="ECO:0007669"/>
    <property type="project" value="TreeGrafter"/>
</dbReference>
<sequence length="376" mass="42752">MSNSKKSPDCNLEEATVLKEEMQETVRKKGDSVRPKCKLDSHGCLNLQDILLMFDSPISQERAWALCYQIAKGLSCLTENKFYEISELWQIVLHKDGDICLESLAGSKQPLVSEEKAIFSLGMAIFKALDFGSNAGEEIALTPDLEALITLMTNSNRASEGDVEERLQETDDEGIERDSGDTDAEDYMIPKTTESCTDSSICTLKTILQICERHMQSLHEDADNYYRNVIQMFVEEALNLSQFLEKVVVDKQSQDLYSPSIDNVDRNSISLQNIDTLDFNDWARFWVQVISELRRGVKLKKVEANLGSRASSRAQGNRSDYKLTPYEILMDDIREKRYNLRKTPPTPPSRKDAHAIILEFIRSRPPLKKASEYTDI</sequence>
<dbReference type="OrthoDB" id="10043757at2759"/>
<keyword evidence="5" id="KW-0813">Transport</keyword>
<evidence type="ECO:0000256" key="3">
    <source>
        <dbReference type="ARBA" id="ARBA00004413"/>
    </source>
</evidence>
<evidence type="ECO:0000256" key="2">
    <source>
        <dbReference type="ARBA" id="ARBA00004245"/>
    </source>
</evidence>
<evidence type="ECO:0000256" key="8">
    <source>
        <dbReference type="ARBA" id="ARBA00022737"/>
    </source>
</evidence>
<evidence type="ECO:0000256" key="7">
    <source>
        <dbReference type="ARBA" id="ARBA00022490"/>
    </source>
</evidence>
<evidence type="ECO:0000256" key="12">
    <source>
        <dbReference type="ARBA" id="ARBA00023212"/>
    </source>
</evidence>
<dbReference type="InterPro" id="IPR011019">
    <property type="entry name" value="KIND_dom"/>
</dbReference>
<dbReference type="PaxDb" id="67767-A0A0J7L484"/>
<dbReference type="Proteomes" id="UP000036403">
    <property type="component" value="Unassembled WGS sequence"/>
</dbReference>